<proteinExistence type="predicted"/>
<feature type="region of interest" description="Disordered" evidence="1">
    <location>
        <begin position="189"/>
        <end position="549"/>
    </location>
</feature>
<dbReference type="GeneID" id="91102038"/>
<reference evidence="2 3" key="1">
    <citation type="submission" date="2024-01" db="EMBL/GenBank/DDBJ databases">
        <title>Comparative genomics of Cryptococcus and Kwoniella reveals pathogenesis evolution and contrasting modes of karyotype evolution via chromosome fusion or intercentromeric recombination.</title>
        <authorList>
            <person name="Coelho M.A."/>
            <person name="David-Palma M."/>
            <person name="Shea T."/>
            <person name="Bowers K."/>
            <person name="McGinley-Smith S."/>
            <person name="Mohammad A.W."/>
            <person name="Gnirke A."/>
            <person name="Yurkov A.M."/>
            <person name="Nowrousian M."/>
            <person name="Sun S."/>
            <person name="Cuomo C.A."/>
            <person name="Heitman J."/>
        </authorList>
    </citation>
    <scope>NUCLEOTIDE SEQUENCE [LARGE SCALE GENOMIC DNA]</scope>
    <source>
        <strain evidence="2 3">PYCC6329</strain>
    </source>
</reference>
<feature type="compositionally biased region" description="Low complexity" evidence="1">
    <location>
        <begin position="447"/>
        <end position="462"/>
    </location>
</feature>
<dbReference type="RefSeq" id="XP_066083128.1">
    <property type="nucleotide sequence ID" value="XM_066227031.1"/>
</dbReference>
<feature type="compositionally biased region" description="Polar residues" evidence="1">
    <location>
        <begin position="523"/>
        <end position="549"/>
    </location>
</feature>
<feature type="compositionally biased region" description="Basic and acidic residues" evidence="1">
    <location>
        <begin position="372"/>
        <end position="390"/>
    </location>
</feature>
<feature type="region of interest" description="Disordered" evidence="1">
    <location>
        <begin position="578"/>
        <end position="600"/>
    </location>
</feature>
<dbReference type="EMBL" id="CP144089">
    <property type="protein sequence ID" value="WWD05161.1"/>
    <property type="molecule type" value="Genomic_DNA"/>
</dbReference>
<dbReference type="Proteomes" id="UP001358614">
    <property type="component" value="Chromosome 1"/>
</dbReference>
<dbReference type="AlphaFoldDB" id="A0AAX4KFQ7"/>
<evidence type="ECO:0000256" key="1">
    <source>
        <dbReference type="SAM" id="MobiDB-lite"/>
    </source>
</evidence>
<feature type="region of interest" description="Disordered" evidence="1">
    <location>
        <begin position="113"/>
        <end position="162"/>
    </location>
</feature>
<feature type="compositionally biased region" description="Polar residues" evidence="1">
    <location>
        <begin position="285"/>
        <end position="295"/>
    </location>
</feature>
<feature type="compositionally biased region" description="Basic and acidic residues" evidence="1">
    <location>
        <begin position="582"/>
        <end position="591"/>
    </location>
</feature>
<gene>
    <name evidence="2" type="ORF">V865_003234</name>
</gene>
<feature type="region of interest" description="Disordered" evidence="1">
    <location>
        <begin position="16"/>
        <end position="78"/>
    </location>
</feature>
<feature type="compositionally biased region" description="Polar residues" evidence="1">
    <location>
        <begin position="309"/>
        <end position="321"/>
    </location>
</feature>
<feature type="compositionally biased region" description="Low complexity" evidence="1">
    <location>
        <begin position="405"/>
        <end position="419"/>
    </location>
</feature>
<organism evidence="2 3">
    <name type="scientific">Kwoniella europaea PYCC6329</name>
    <dbReference type="NCBI Taxonomy" id="1423913"/>
    <lineage>
        <taxon>Eukaryota</taxon>
        <taxon>Fungi</taxon>
        <taxon>Dikarya</taxon>
        <taxon>Basidiomycota</taxon>
        <taxon>Agaricomycotina</taxon>
        <taxon>Tremellomycetes</taxon>
        <taxon>Tremellales</taxon>
        <taxon>Cryptococcaceae</taxon>
        <taxon>Kwoniella</taxon>
    </lineage>
</organism>
<feature type="compositionally biased region" description="Polar residues" evidence="1">
    <location>
        <begin position="491"/>
        <end position="513"/>
    </location>
</feature>
<evidence type="ECO:0000313" key="3">
    <source>
        <dbReference type="Proteomes" id="UP001358614"/>
    </source>
</evidence>
<name>A0AAX4KFQ7_9TREE</name>
<dbReference type="KEGG" id="ker:91102038"/>
<protein>
    <submittedName>
        <fullName evidence="2">Uncharacterized protein</fullName>
    </submittedName>
</protein>
<evidence type="ECO:0000313" key="2">
    <source>
        <dbReference type="EMBL" id="WWD05161.1"/>
    </source>
</evidence>
<sequence>MVFTLPSLPSGILGGLIDTSPPVFYPPTRNTPTKPPRTRSRSRSSAHDQIDSPVQAIPPSPSLTPVKQTQPYPGLGNLLPASASVTDLTGDWEPLPGGGLGEKRRLSISRVASHGYGHNSRPNSPPPSNVRLKTPTRPTHRRCHSALPASSPSSSIAFSLPPPTGKLQEFSISRNPLASTSAISLPTLIEGQGEPSTSHRSVPASPLINPHSRKPSKSKISPISPNLPLEEEGKLEDNQIPELKFTKASLERSNSNSSVPPPNHSYSCSYQSMPPPPLHPDPINITYSPSSCSKNQKIKPPSRPVASPRSWSVQGIHSLTGGTPRKGLHSRRGSIESTSSVSDIAVLATWSFPNTPPKNDQNEVDPDPDPSDTGRGRKPGPSERLKERLKNIPGIETGSFQFPNSGSLPSLSKPLVPLPMGVDGNPIKPSRPLPSHLKRVGHRHTHSSPNLLTIPTSTSTPTRQAHGQMGPPAIPPTSNPLFPPPKPVQRRPTTSRLRQPNPLSMSTHQSQPSLVGGKELGSSPGSIDSLSDTSTLCASPTTSVKSLPSVSADADSIAYTNISGNAWWSFTSFKRSNSCSSERSDDHKEKGQEDDDEDDGVEVLSKLVTRKEYDWKLHSSKVRTGMEEHEEEEYIDLDNM</sequence>
<keyword evidence="3" id="KW-1185">Reference proteome</keyword>
<feature type="compositionally biased region" description="Basic residues" evidence="1">
    <location>
        <begin position="436"/>
        <end position="446"/>
    </location>
</feature>
<accession>A0AAX4KFQ7</accession>
<feature type="compositionally biased region" description="Pro residues" evidence="1">
    <location>
        <begin position="472"/>
        <end position="487"/>
    </location>
</feature>
<feature type="compositionally biased region" description="Low complexity" evidence="1">
    <location>
        <begin position="145"/>
        <end position="159"/>
    </location>
</feature>